<organism evidence="2 3">
    <name type="scientific">Kitasatospora putterlickiae</name>
    <dbReference type="NCBI Taxonomy" id="221725"/>
    <lineage>
        <taxon>Bacteria</taxon>
        <taxon>Bacillati</taxon>
        <taxon>Actinomycetota</taxon>
        <taxon>Actinomycetes</taxon>
        <taxon>Kitasatosporales</taxon>
        <taxon>Streptomycetaceae</taxon>
        <taxon>Kitasatospora</taxon>
    </lineage>
</organism>
<evidence type="ECO:0000313" key="3">
    <source>
        <dbReference type="Proteomes" id="UP001499863"/>
    </source>
</evidence>
<evidence type="ECO:0000313" key="2">
    <source>
        <dbReference type="EMBL" id="GAA1405355.1"/>
    </source>
</evidence>
<dbReference type="EMBL" id="BAAAKJ010000292">
    <property type="protein sequence ID" value="GAA1405355.1"/>
    <property type="molecule type" value="Genomic_DNA"/>
</dbReference>
<proteinExistence type="predicted"/>
<name>A0ABN1YD84_9ACTN</name>
<accession>A0ABN1YD84</accession>
<protein>
    <submittedName>
        <fullName evidence="2">Uncharacterized protein</fullName>
    </submittedName>
</protein>
<comment type="caution">
    <text evidence="2">The sequence shown here is derived from an EMBL/GenBank/DDBJ whole genome shotgun (WGS) entry which is preliminary data.</text>
</comment>
<dbReference type="RefSeq" id="WP_344340449.1">
    <property type="nucleotide sequence ID" value="NZ_BAAAKJ010000292.1"/>
</dbReference>
<reference evidence="2 3" key="1">
    <citation type="journal article" date="2019" name="Int. J. Syst. Evol. Microbiol.">
        <title>The Global Catalogue of Microorganisms (GCM) 10K type strain sequencing project: providing services to taxonomists for standard genome sequencing and annotation.</title>
        <authorList>
            <consortium name="The Broad Institute Genomics Platform"/>
            <consortium name="The Broad Institute Genome Sequencing Center for Infectious Disease"/>
            <person name="Wu L."/>
            <person name="Ma J."/>
        </authorList>
    </citation>
    <scope>NUCLEOTIDE SEQUENCE [LARGE SCALE GENOMIC DNA]</scope>
    <source>
        <strain evidence="2 3">JCM 12393</strain>
    </source>
</reference>
<dbReference type="Proteomes" id="UP001499863">
    <property type="component" value="Unassembled WGS sequence"/>
</dbReference>
<keyword evidence="3" id="KW-1185">Reference proteome</keyword>
<feature type="region of interest" description="Disordered" evidence="1">
    <location>
        <begin position="101"/>
        <end position="123"/>
    </location>
</feature>
<sequence length="162" mass="17301">MSTTARLNTDTGEVLDDTAPEPFADFLVQHMGGRVHDDASRELRELNRAVSEHGKKGTLAVIVTVEAPKGHVEGGPLSIAVATVLKAPKGITPASVYYLDREGNTSRRDPRQDPLFDDPAGHEARVRSAVANALRGRADAVPPDLVDDLVAGLTAAGYRQQQ</sequence>
<evidence type="ECO:0000256" key="1">
    <source>
        <dbReference type="SAM" id="MobiDB-lite"/>
    </source>
</evidence>
<gene>
    <name evidence="2" type="ORF">GCM10009639_52230</name>
</gene>